<dbReference type="AlphaFoldDB" id="A0A509E8V1"/>
<dbReference type="Proteomes" id="UP000410984">
    <property type="component" value="Unassembled WGS sequence"/>
</dbReference>
<evidence type="ECO:0000313" key="3">
    <source>
        <dbReference type="Proteomes" id="UP000410984"/>
    </source>
</evidence>
<name>A0A509E8V1_9HYPH</name>
<keyword evidence="1" id="KW-0472">Membrane</keyword>
<keyword evidence="1" id="KW-0812">Transmembrane</keyword>
<keyword evidence="1" id="KW-1133">Transmembrane helix</keyword>
<evidence type="ECO:0000313" key="2">
    <source>
        <dbReference type="EMBL" id="VUD70617.1"/>
    </source>
</evidence>
<accession>A0A509E8V1</accession>
<dbReference type="EMBL" id="CABFPH010000010">
    <property type="protein sequence ID" value="VUD70617.1"/>
    <property type="molecule type" value="Genomic_DNA"/>
</dbReference>
<organism evidence="2 3">
    <name type="scientific">Methylobacterium symbioticum</name>
    <dbReference type="NCBI Taxonomy" id="2584084"/>
    <lineage>
        <taxon>Bacteria</taxon>
        <taxon>Pseudomonadati</taxon>
        <taxon>Pseudomonadota</taxon>
        <taxon>Alphaproteobacteria</taxon>
        <taxon>Hyphomicrobiales</taxon>
        <taxon>Methylobacteriaceae</taxon>
        <taxon>Methylobacterium</taxon>
    </lineage>
</organism>
<keyword evidence="3" id="KW-1185">Reference proteome</keyword>
<gene>
    <name evidence="2" type="ORF">MET9862_01187</name>
</gene>
<reference evidence="2 3" key="1">
    <citation type="submission" date="2019-06" db="EMBL/GenBank/DDBJ databases">
        <authorList>
            <person name="Rodrigo-Torres L."/>
            <person name="Arahal R. D."/>
            <person name="Lucena T."/>
        </authorList>
    </citation>
    <scope>NUCLEOTIDE SEQUENCE [LARGE SCALE GENOMIC DNA]</scope>
    <source>
        <strain evidence="2 3">SB0023/3</strain>
    </source>
</reference>
<evidence type="ECO:0000256" key="1">
    <source>
        <dbReference type="SAM" id="Phobius"/>
    </source>
</evidence>
<protein>
    <submittedName>
        <fullName evidence="2">Uncharacterized protein</fullName>
    </submittedName>
</protein>
<feature type="transmembrane region" description="Helical" evidence="1">
    <location>
        <begin position="47"/>
        <end position="73"/>
    </location>
</feature>
<sequence>MRHPFQGEFHRFPALIHRAGAFGRLSGHDLWTAATRKPSLKARGRSLVRMLVPALALAVLLAAGLVLGLGIGINAEAAPAAPGRGCGLV</sequence>
<proteinExistence type="predicted"/>